<dbReference type="PANTHER" id="PTHR26379">
    <property type="entry name" value="BTB/POZ AND MATH DOMAIN-CONTAINING PROTEIN 1"/>
    <property type="match status" value="1"/>
</dbReference>
<evidence type="ECO:0000313" key="7">
    <source>
        <dbReference type="EMBL" id="EOA26123.1"/>
    </source>
</evidence>
<dbReference type="Gene3D" id="3.30.710.10">
    <property type="entry name" value="Potassium Channel Kv1.1, Chain A"/>
    <property type="match status" value="1"/>
</dbReference>
<dbReference type="AlphaFoldDB" id="R0HQ94"/>
<dbReference type="eggNOG" id="KOG1987">
    <property type="taxonomic scope" value="Eukaryota"/>
</dbReference>
<dbReference type="Proteomes" id="UP000029121">
    <property type="component" value="Unassembled WGS sequence"/>
</dbReference>
<evidence type="ECO:0000256" key="2">
    <source>
        <dbReference type="ARBA" id="ARBA00004906"/>
    </source>
</evidence>
<evidence type="ECO:0000256" key="1">
    <source>
        <dbReference type="ARBA" id="ARBA00002668"/>
    </source>
</evidence>
<organism evidence="7 8">
    <name type="scientific">Capsella rubella</name>
    <dbReference type="NCBI Taxonomy" id="81985"/>
    <lineage>
        <taxon>Eukaryota</taxon>
        <taxon>Viridiplantae</taxon>
        <taxon>Streptophyta</taxon>
        <taxon>Embryophyta</taxon>
        <taxon>Tracheophyta</taxon>
        <taxon>Spermatophyta</taxon>
        <taxon>Magnoliopsida</taxon>
        <taxon>eudicotyledons</taxon>
        <taxon>Gunneridae</taxon>
        <taxon>Pentapetalae</taxon>
        <taxon>rosids</taxon>
        <taxon>malvids</taxon>
        <taxon>Brassicales</taxon>
        <taxon>Brassicaceae</taxon>
        <taxon>Camelineae</taxon>
        <taxon>Capsella</taxon>
    </lineage>
</organism>
<dbReference type="InterPro" id="IPR000210">
    <property type="entry name" value="BTB/POZ_dom"/>
</dbReference>
<dbReference type="EMBL" id="KB870809">
    <property type="protein sequence ID" value="EOA26123.1"/>
    <property type="molecule type" value="Genomic_DNA"/>
</dbReference>
<dbReference type="Pfam" id="PF24570">
    <property type="entry name" value="BACK_BPM_SPOP"/>
    <property type="match status" value="1"/>
</dbReference>
<name>R0HQ94_9BRAS</name>
<proteinExistence type="inferred from homology"/>
<sequence>MTRPSRSSSSNTNPDRIESQTTTSRSVTQTLNGSHQFVIQGYSLAKGIGVGKHIASDNFSVGGYKWTIFVYPDGKNSEDSSSYVSVFVALASDGTEVRALFELALVDQSGKGNHKVHSHFDRSLDGGPYTLKYKGSMWGYKRFFRRSLLETSDYLKDDCLIINCTIGVVSSEIHCPRLHSIHVPDSELGSDFGNLLDTLEGSDVEFDIAGEKFRAHKLVLAARSSFFRSKFYNILEANNNELVISDLEPKVFKALLHFMYKDSLSGDVEPVTAHSFNLLKLSEIDETLIVKLLAAANKYNLSRLRLLCESHLCKGISISSVSKILALSDRYNATELKSVSLKFAAENLQAVLQTKAYEDLKDDYPNLQSELLQAVAGYDETSSSGEGKSQSVWGQLSDNGETSSRRLRQRTT</sequence>
<accession>R0HQ94</accession>
<dbReference type="InterPro" id="IPR011333">
    <property type="entry name" value="SKP1/BTB/POZ_sf"/>
</dbReference>
<dbReference type="InterPro" id="IPR008974">
    <property type="entry name" value="TRAF-like"/>
</dbReference>
<dbReference type="SMART" id="SM00061">
    <property type="entry name" value="MATH"/>
    <property type="match status" value="1"/>
</dbReference>
<dbReference type="InterPro" id="IPR056423">
    <property type="entry name" value="BACK_BPM_SPOP"/>
</dbReference>
<evidence type="ECO:0000256" key="4">
    <source>
        <dbReference type="SAM" id="MobiDB-lite"/>
    </source>
</evidence>
<dbReference type="KEGG" id="crb:17885867"/>
<feature type="domain" description="BTB" evidence="5">
    <location>
        <begin position="202"/>
        <end position="268"/>
    </location>
</feature>
<comment type="pathway">
    <text evidence="2">Protein modification; protein ubiquitination.</text>
</comment>
<comment type="similarity">
    <text evidence="3">Belongs to the Tdpoz family.</text>
</comment>
<dbReference type="PANTHER" id="PTHR26379:SF229">
    <property type="entry name" value="BTB_POZ AND MATH DOMAIN-CONTAINING PROTEIN 5-RELATED"/>
    <property type="match status" value="1"/>
</dbReference>
<dbReference type="Pfam" id="PF22486">
    <property type="entry name" value="MATH_2"/>
    <property type="match status" value="1"/>
</dbReference>
<dbReference type="STRING" id="81985.R0HQ94"/>
<evidence type="ECO:0008006" key="9">
    <source>
        <dbReference type="Google" id="ProtNLM"/>
    </source>
</evidence>
<dbReference type="OrthoDB" id="6359816at2759"/>
<dbReference type="GO" id="GO:0071472">
    <property type="term" value="P:cellular response to salt stress"/>
    <property type="evidence" value="ECO:0007669"/>
    <property type="project" value="UniProtKB-ARBA"/>
</dbReference>
<comment type="function">
    <text evidence="1">May act as a substrate-specific adapter of an E3 ubiquitin-protein ligase complex (CUL3-RBX1-BTB) which mediates the ubiquitination and subsequent proteasomal degradation of target proteins.</text>
</comment>
<dbReference type="Gene3D" id="2.60.210.10">
    <property type="entry name" value="Apoptosis, Tumor Necrosis Factor Receptor Associated Protein 2, Chain A"/>
    <property type="match status" value="1"/>
</dbReference>
<dbReference type="UniPathway" id="UPA00143"/>
<evidence type="ECO:0000256" key="3">
    <source>
        <dbReference type="ARBA" id="ARBA00010846"/>
    </source>
</evidence>
<feature type="region of interest" description="Disordered" evidence="4">
    <location>
        <begin position="380"/>
        <end position="412"/>
    </location>
</feature>
<dbReference type="InterPro" id="IPR002083">
    <property type="entry name" value="MATH/TRAF_dom"/>
</dbReference>
<dbReference type="InterPro" id="IPR034090">
    <property type="entry name" value="BPM_C"/>
</dbReference>
<dbReference type="FunFam" id="3.30.710.10:FF:000136">
    <property type="entry name" value="BTB-POZ and math domain 1"/>
    <property type="match status" value="1"/>
</dbReference>
<evidence type="ECO:0000313" key="8">
    <source>
        <dbReference type="Proteomes" id="UP000029121"/>
    </source>
</evidence>
<dbReference type="Gene3D" id="1.25.40.420">
    <property type="match status" value="1"/>
</dbReference>
<feature type="region of interest" description="Disordered" evidence="4">
    <location>
        <begin position="1"/>
        <end position="28"/>
    </location>
</feature>
<dbReference type="SUPFAM" id="SSF49599">
    <property type="entry name" value="TRAF domain-like"/>
    <property type="match status" value="1"/>
</dbReference>
<dbReference type="SUPFAM" id="SSF54695">
    <property type="entry name" value="POZ domain"/>
    <property type="match status" value="1"/>
</dbReference>
<dbReference type="CDD" id="cd00121">
    <property type="entry name" value="MATH"/>
    <property type="match status" value="1"/>
</dbReference>
<keyword evidence="8" id="KW-1185">Reference proteome</keyword>
<protein>
    <recommendedName>
        <fullName evidence="9">BTB/POZ and MATH domain-containing protein 4</fullName>
    </recommendedName>
</protein>
<dbReference type="GO" id="GO:0016567">
    <property type="term" value="P:protein ubiquitination"/>
    <property type="evidence" value="ECO:0007669"/>
    <property type="project" value="UniProtKB-UniPathway"/>
</dbReference>
<gene>
    <name evidence="7" type="ORF">CARUB_v10019549mg</name>
</gene>
<dbReference type="SMART" id="SM00225">
    <property type="entry name" value="BTB"/>
    <property type="match status" value="1"/>
</dbReference>
<dbReference type="PROSITE" id="PS50144">
    <property type="entry name" value="MATH"/>
    <property type="match status" value="1"/>
</dbReference>
<evidence type="ECO:0000259" key="5">
    <source>
        <dbReference type="PROSITE" id="PS50097"/>
    </source>
</evidence>
<dbReference type="PROSITE" id="PS50097">
    <property type="entry name" value="BTB"/>
    <property type="match status" value="1"/>
</dbReference>
<dbReference type="CDD" id="cd18280">
    <property type="entry name" value="BTB_POZ_BPM_plant"/>
    <property type="match status" value="1"/>
</dbReference>
<dbReference type="InterPro" id="IPR045005">
    <property type="entry name" value="BPM1-6"/>
</dbReference>
<reference evidence="8" key="1">
    <citation type="journal article" date="2013" name="Nat. Genet.">
        <title>The Capsella rubella genome and the genomic consequences of rapid mating system evolution.</title>
        <authorList>
            <person name="Slotte T."/>
            <person name="Hazzouri K.M."/>
            <person name="Agren J.A."/>
            <person name="Koenig D."/>
            <person name="Maumus F."/>
            <person name="Guo Y.L."/>
            <person name="Steige K."/>
            <person name="Platts A.E."/>
            <person name="Escobar J.S."/>
            <person name="Newman L.K."/>
            <person name="Wang W."/>
            <person name="Mandakova T."/>
            <person name="Vello E."/>
            <person name="Smith L.M."/>
            <person name="Henz S.R."/>
            <person name="Steffen J."/>
            <person name="Takuno S."/>
            <person name="Brandvain Y."/>
            <person name="Coop G."/>
            <person name="Andolfatto P."/>
            <person name="Hu T.T."/>
            <person name="Blanchette M."/>
            <person name="Clark R.M."/>
            <person name="Quesneville H."/>
            <person name="Nordborg M."/>
            <person name="Gaut B.S."/>
            <person name="Lysak M.A."/>
            <person name="Jenkins J."/>
            <person name="Grimwood J."/>
            <person name="Chapman J."/>
            <person name="Prochnik S."/>
            <person name="Shu S."/>
            <person name="Rokhsar D."/>
            <person name="Schmutz J."/>
            <person name="Weigel D."/>
            <person name="Wright S.I."/>
        </authorList>
    </citation>
    <scope>NUCLEOTIDE SEQUENCE [LARGE SCALE GENOMIC DNA]</scope>
    <source>
        <strain evidence="8">cv. Monte Gargano</strain>
    </source>
</reference>
<dbReference type="Pfam" id="PF00651">
    <property type="entry name" value="BTB"/>
    <property type="match status" value="1"/>
</dbReference>
<feature type="domain" description="MATH" evidence="6">
    <location>
        <begin position="32"/>
        <end position="166"/>
    </location>
</feature>
<evidence type="ECO:0000259" key="6">
    <source>
        <dbReference type="PROSITE" id="PS50144"/>
    </source>
</evidence>
<feature type="compositionally biased region" description="Polar residues" evidence="4">
    <location>
        <begin position="380"/>
        <end position="402"/>
    </location>
</feature>
<dbReference type="CDD" id="cd14736">
    <property type="entry name" value="BACK_AtBPM-like"/>
    <property type="match status" value="1"/>
</dbReference>